<evidence type="ECO:0000256" key="6">
    <source>
        <dbReference type="SAM" id="Phobius"/>
    </source>
</evidence>
<dbReference type="Gene3D" id="3.50.50.60">
    <property type="entry name" value="FAD/NAD(P)-binding domain"/>
    <property type="match status" value="1"/>
</dbReference>
<evidence type="ECO:0000256" key="4">
    <source>
        <dbReference type="ARBA" id="ARBA00022827"/>
    </source>
</evidence>
<dbReference type="GO" id="GO:0016614">
    <property type="term" value="F:oxidoreductase activity, acting on CH-OH group of donors"/>
    <property type="evidence" value="ECO:0007669"/>
    <property type="project" value="InterPro"/>
</dbReference>
<evidence type="ECO:0000256" key="3">
    <source>
        <dbReference type="ARBA" id="ARBA00022630"/>
    </source>
</evidence>
<evidence type="ECO:0000256" key="5">
    <source>
        <dbReference type="PIRSR" id="PIRSR000137-2"/>
    </source>
</evidence>
<comment type="similarity">
    <text evidence="2">Belongs to the GMC oxidoreductase family.</text>
</comment>
<dbReference type="InterPro" id="IPR000172">
    <property type="entry name" value="GMC_OxRdtase_N"/>
</dbReference>
<dbReference type="Pfam" id="PF05199">
    <property type="entry name" value="GMC_oxred_C"/>
    <property type="match status" value="1"/>
</dbReference>
<feature type="transmembrane region" description="Helical" evidence="6">
    <location>
        <begin position="62"/>
        <end position="79"/>
    </location>
</feature>
<dbReference type="PIRSF" id="PIRSF000137">
    <property type="entry name" value="Alcohol_oxidase"/>
    <property type="match status" value="1"/>
</dbReference>
<organism evidence="8 9">
    <name type="scientific">Folsomia candida</name>
    <name type="common">Springtail</name>
    <dbReference type="NCBI Taxonomy" id="158441"/>
    <lineage>
        <taxon>Eukaryota</taxon>
        <taxon>Metazoa</taxon>
        <taxon>Ecdysozoa</taxon>
        <taxon>Arthropoda</taxon>
        <taxon>Hexapoda</taxon>
        <taxon>Collembola</taxon>
        <taxon>Entomobryomorpha</taxon>
        <taxon>Isotomoidea</taxon>
        <taxon>Isotomidae</taxon>
        <taxon>Proisotominae</taxon>
        <taxon>Folsomia</taxon>
    </lineage>
</organism>
<keyword evidence="6" id="KW-1133">Transmembrane helix</keyword>
<dbReference type="InterPro" id="IPR007867">
    <property type="entry name" value="GMC_OxRtase_C"/>
</dbReference>
<gene>
    <name evidence="8" type="ORF">Fcan01_06427</name>
</gene>
<proteinExistence type="inferred from homology"/>
<evidence type="ECO:0000313" key="9">
    <source>
        <dbReference type="Proteomes" id="UP000198287"/>
    </source>
</evidence>
<dbReference type="AlphaFoldDB" id="A0A226EN48"/>
<dbReference type="OrthoDB" id="269227at2759"/>
<keyword evidence="6" id="KW-0812">Transmembrane</keyword>
<comment type="cofactor">
    <cofactor evidence="1 5">
        <name>FAD</name>
        <dbReference type="ChEBI" id="CHEBI:57692"/>
    </cofactor>
</comment>
<dbReference type="Pfam" id="PF00732">
    <property type="entry name" value="GMC_oxred_N"/>
    <property type="match status" value="1"/>
</dbReference>
<name>A0A226EN48_FOLCA</name>
<protein>
    <submittedName>
        <fullName evidence="8">Glucose dehydrogenase [FAD, quinone]</fullName>
    </submittedName>
</protein>
<feature type="binding site" evidence="5">
    <location>
        <position position="288"/>
    </location>
    <ligand>
        <name>FAD</name>
        <dbReference type="ChEBI" id="CHEBI:57692"/>
    </ligand>
</feature>
<evidence type="ECO:0000259" key="7">
    <source>
        <dbReference type="PROSITE" id="PS00624"/>
    </source>
</evidence>
<feature type="binding site" evidence="5">
    <location>
        <begin position="73"/>
        <end position="74"/>
    </location>
    <ligand>
        <name>FAD</name>
        <dbReference type="ChEBI" id="CHEBI:57692"/>
    </ligand>
</feature>
<accession>A0A226EN48</accession>
<dbReference type="Proteomes" id="UP000198287">
    <property type="component" value="Unassembled WGS sequence"/>
</dbReference>
<evidence type="ECO:0000256" key="2">
    <source>
        <dbReference type="ARBA" id="ARBA00010790"/>
    </source>
</evidence>
<keyword evidence="3" id="KW-0285">Flavoprotein</keyword>
<comment type="caution">
    <text evidence="8">The sequence shown here is derived from an EMBL/GenBank/DDBJ whole genome shotgun (WGS) entry which is preliminary data.</text>
</comment>
<keyword evidence="4 5" id="KW-0274">FAD</keyword>
<reference evidence="8 9" key="1">
    <citation type="submission" date="2015-12" db="EMBL/GenBank/DDBJ databases">
        <title>The genome of Folsomia candida.</title>
        <authorList>
            <person name="Faddeeva A."/>
            <person name="Derks M.F."/>
            <person name="Anvar Y."/>
            <person name="Smit S."/>
            <person name="Van Straalen N."/>
            <person name="Roelofs D."/>
        </authorList>
    </citation>
    <scope>NUCLEOTIDE SEQUENCE [LARGE SCALE GENOMIC DNA]</scope>
    <source>
        <strain evidence="8 9">VU population</strain>
        <tissue evidence="8">Whole body</tissue>
    </source>
</reference>
<dbReference type="SUPFAM" id="SSF54373">
    <property type="entry name" value="FAD-linked reductases, C-terminal domain"/>
    <property type="match status" value="1"/>
</dbReference>
<dbReference type="GO" id="GO:0050660">
    <property type="term" value="F:flavin adenine dinucleotide binding"/>
    <property type="evidence" value="ECO:0007669"/>
    <property type="project" value="InterPro"/>
</dbReference>
<feature type="domain" description="Glucose-methanol-choline oxidoreductase N-terminal" evidence="7">
    <location>
        <begin position="323"/>
        <end position="337"/>
    </location>
</feature>
<dbReference type="PANTHER" id="PTHR11552">
    <property type="entry name" value="GLUCOSE-METHANOL-CHOLINE GMC OXIDOREDUCTASE"/>
    <property type="match status" value="1"/>
</dbReference>
<keyword evidence="6" id="KW-0472">Membrane</keyword>
<dbReference type="Gene3D" id="3.30.560.10">
    <property type="entry name" value="Glucose Oxidase, domain 3"/>
    <property type="match status" value="1"/>
</dbReference>
<sequence>MDQLLLNLSYGLGLQQTIGWFLPIFLGTVNVLSSLLAIFRYADKSAEYNRQNKDLKELEGHVLYDFIIVGGGTSGSIVANRLSQHYKVLLLDRGGEPHPLTAVPGLDLKLRSHLESAQAYLTEPQNESCLSLINKQSLWSQGTGLGGSSTINSMTYMRGHPYDYDIWAYWTKDKRWNYESVLAYFLKSENYCFKCDSGRGRNPTHPAFHGSEGELHLQKPDKTNLANIFIHAMEWAGIPRADLNAPFIRGVDLPTYTQHFGRRLSTRDVFLNPIRNRENLKIVKYARVYKVLFDGDRAYGVEYEQFGKVKHAGVTKEVILSAGTIDTPKILLLSGIGPEQHLKQLEIPVIYNSPQIGENLQDHVGTILPFIISQPDLHENIDLKAAQEFIDNGTGPLSFPSSHAAFSILPSSQAEFVVYPDIQITLSPPTVITPMTISTLSKIYNINENVLTQFYSAHLKQEKSTNAIFNLLVNYARPRSRGSIKLKSNNFRDDPIIDPNYFSVKQDLEILVEGLKIGYEIGESAPSFKKLKAQLNPTPWPKCSGILFKSDEYFKCLAKEFTLTSHHFVGTVRMGDEPISPLDSELRVRGVHGLRVVDASVMPFITSMDTMGAVIMIAERGSGFILEQWEENSNNTNYDKHQGQFGGVVEEEIINLVGDEGSGGGEGEAAKGNINHIVTHNYYHVVKKRNITDS</sequence>
<dbReference type="SUPFAM" id="SSF51905">
    <property type="entry name" value="FAD/NAD(P)-binding domain"/>
    <property type="match status" value="1"/>
</dbReference>
<dbReference type="InterPro" id="IPR036188">
    <property type="entry name" value="FAD/NAD-bd_sf"/>
</dbReference>
<dbReference type="InterPro" id="IPR012132">
    <property type="entry name" value="GMC_OxRdtase"/>
</dbReference>
<evidence type="ECO:0000256" key="1">
    <source>
        <dbReference type="ARBA" id="ARBA00001974"/>
    </source>
</evidence>
<dbReference type="PROSITE" id="PS00624">
    <property type="entry name" value="GMC_OXRED_2"/>
    <property type="match status" value="1"/>
</dbReference>
<dbReference type="PANTHER" id="PTHR11552:SF147">
    <property type="entry name" value="CHOLINE DEHYDROGENASE, MITOCHONDRIAL"/>
    <property type="match status" value="1"/>
</dbReference>
<keyword evidence="9" id="KW-1185">Reference proteome</keyword>
<dbReference type="EMBL" id="LNIX01000003">
    <property type="protein sequence ID" value="OXA58454.1"/>
    <property type="molecule type" value="Genomic_DNA"/>
</dbReference>
<dbReference type="OMA" id="THAPTIM"/>
<feature type="transmembrane region" description="Helical" evidence="6">
    <location>
        <begin position="20"/>
        <end position="42"/>
    </location>
</feature>
<evidence type="ECO:0000313" key="8">
    <source>
        <dbReference type="EMBL" id="OXA58454.1"/>
    </source>
</evidence>